<dbReference type="PANTHER" id="PTHR43179">
    <property type="entry name" value="RHAMNOSYLTRANSFERASE WBBL"/>
    <property type="match status" value="1"/>
</dbReference>
<dbReference type="Pfam" id="PF13641">
    <property type="entry name" value="Glyco_tranf_2_3"/>
    <property type="match status" value="1"/>
</dbReference>
<dbReference type="EC" id="2.4.-.-" evidence="5"/>
<dbReference type="PANTHER" id="PTHR43179:SF12">
    <property type="entry name" value="GALACTOFURANOSYLTRANSFERASE GLFT2"/>
    <property type="match status" value="1"/>
</dbReference>
<evidence type="ECO:0000256" key="2">
    <source>
        <dbReference type="ARBA" id="ARBA00006739"/>
    </source>
</evidence>
<evidence type="ECO:0000313" key="6">
    <source>
        <dbReference type="Proteomes" id="UP001185927"/>
    </source>
</evidence>
<dbReference type="Gene3D" id="3.90.550.10">
    <property type="entry name" value="Spore Coat Polysaccharide Biosynthesis Protein SpsA, Chain A"/>
    <property type="match status" value="1"/>
</dbReference>
<comment type="pathway">
    <text evidence="1">Cell wall biogenesis; cell wall polysaccharide biosynthesis.</text>
</comment>
<dbReference type="InterPro" id="IPR029044">
    <property type="entry name" value="Nucleotide-diphossugar_trans"/>
</dbReference>
<organism evidence="5 6">
    <name type="scientific">Rhodococcus globerulus</name>
    <dbReference type="NCBI Taxonomy" id="33008"/>
    <lineage>
        <taxon>Bacteria</taxon>
        <taxon>Bacillati</taxon>
        <taxon>Actinomycetota</taxon>
        <taxon>Actinomycetes</taxon>
        <taxon>Mycobacteriales</taxon>
        <taxon>Nocardiaceae</taxon>
        <taxon>Rhodococcus</taxon>
    </lineage>
</organism>
<dbReference type="EMBL" id="JAWLKB010000003">
    <property type="protein sequence ID" value="MDV6266539.1"/>
    <property type="molecule type" value="Genomic_DNA"/>
</dbReference>
<keyword evidence="4 5" id="KW-0808">Transferase</keyword>
<evidence type="ECO:0000256" key="3">
    <source>
        <dbReference type="ARBA" id="ARBA00022676"/>
    </source>
</evidence>
<dbReference type="GO" id="GO:0016757">
    <property type="term" value="F:glycosyltransferase activity"/>
    <property type="evidence" value="ECO:0007669"/>
    <property type="project" value="UniProtKB-KW"/>
</dbReference>
<dbReference type="SUPFAM" id="SSF53448">
    <property type="entry name" value="Nucleotide-diphospho-sugar transferases"/>
    <property type="match status" value="1"/>
</dbReference>
<accession>A0ABU4BQT3</accession>
<evidence type="ECO:0000256" key="4">
    <source>
        <dbReference type="ARBA" id="ARBA00022679"/>
    </source>
</evidence>
<gene>
    <name evidence="5" type="ORF">R3Q16_07975</name>
</gene>
<sequence length="296" mass="33393">MVETEHLSVSIVIVNFFSHRLIVELLQSIHIVDYSKIVVVDNSNDITEWAGLTTALSDFPVDTISMSSNVGFGAAVNEGVRSLNLDQDDFLWILNPDTIPTRNAGLDLARFMVASDFDLASPVLMTGEESESVWFSGGYFDHNFGRTVHSVKVQDLDSSHSFLTAAAMMMRRRNWDKLVGFREDLFMYWEDADLCIRAQSLGFRLGVASDVIVWHAVGATSSSSGRSRLFHYYMQRNRIIVLRELFGTRYLCGWKRIAESLKLLRRAAIENDGRLGKVHHSLKGIRDGILDRRGSL</sequence>
<comment type="caution">
    <text evidence="5">The sequence shown here is derived from an EMBL/GenBank/DDBJ whole genome shotgun (WGS) entry which is preliminary data.</text>
</comment>
<keyword evidence="6" id="KW-1185">Reference proteome</keyword>
<dbReference type="RefSeq" id="WP_317540979.1">
    <property type="nucleotide sequence ID" value="NZ_JAWLKB010000003.1"/>
</dbReference>
<protein>
    <submittedName>
        <fullName evidence="5">Glycosyltransferase family 2 protein</fullName>
        <ecNumber evidence="5">2.4.-.-</ecNumber>
    </submittedName>
</protein>
<reference evidence="5 6" key="1">
    <citation type="submission" date="2023-10" db="EMBL/GenBank/DDBJ databases">
        <title>Development of a sustainable strategy for remediation of hydrocarbon-contaminated territories based on the waste exchange concept.</title>
        <authorList>
            <person name="Krivoruchko A."/>
        </authorList>
    </citation>
    <scope>NUCLEOTIDE SEQUENCE [LARGE SCALE GENOMIC DNA]</scope>
    <source>
        <strain evidence="5 6">IEGM 1203</strain>
    </source>
</reference>
<comment type="similarity">
    <text evidence="2">Belongs to the glycosyltransferase 2 family.</text>
</comment>
<proteinExistence type="inferred from homology"/>
<keyword evidence="3 5" id="KW-0328">Glycosyltransferase</keyword>
<name>A0ABU4BQT3_RHOGO</name>
<evidence type="ECO:0000256" key="1">
    <source>
        <dbReference type="ARBA" id="ARBA00004776"/>
    </source>
</evidence>
<dbReference type="Proteomes" id="UP001185927">
    <property type="component" value="Unassembled WGS sequence"/>
</dbReference>
<evidence type="ECO:0000313" key="5">
    <source>
        <dbReference type="EMBL" id="MDV6266539.1"/>
    </source>
</evidence>